<dbReference type="AlphaFoldDB" id="A0A834SIY9"/>
<organism evidence="2 3">
    <name type="scientific">Senna tora</name>
    <dbReference type="NCBI Taxonomy" id="362788"/>
    <lineage>
        <taxon>Eukaryota</taxon>
        <taxon>Viridiplantae</taxon>
        <taxon>Streptophyta</taxon>
        <taxon>Embryophyta</taxon>
        <taxon>Tracheophyta</taxon>
        <taxon>Spermatophyta</taxon>
        <taxon>Magnoliopsida</taxon>
        <taxon>eudicotyledons</taxon>
        <taxon>Gunneridae</taxon>
        <taxon>Pentapetalae</taxon>
        <taxon>rosids</taxon>
        <taxon>fabids</taxon>
        <taxon>Fabales</taxon>
        <taxon>Fabaceae</taxon>
        <taxon>Caesalpinioideae</taxon>
        <taxon>Cassia clade</taxon>
        <taxon>Senna</taxon>
    </lineage>
</organism>
<feature type="domain" description="Reverse transcriptase zinc-binding" evidence="1">
    <location>
        <begin position="60"/>
        <end position="151"/>
    </location>
</feature>
<dbReference type="Pfam" id="PF13966">
    <property type="entry name" value="zf-RVT"/>
    <property type="match status" value="1"/>
</dbReference>
<accession>A0A834SIY9</accession>
<comment type="caution">
    <text evidence="2">The sequence shown here is derived from an EMBL/GenBank/DDBJ whole genome shotgun (WGS) entry which is preliminary data.</text>
</comment>
<dbReference type="Proteomes" id="UP000634136">
    <property type="component" value="Unassembled WGS sequence"/>
</dbReference>
<sequence length="195" mass="22915">MGVIVVSYFEARELRRGRWRMDVLRQNFLDAEVDAIMNLPHNSRRYAERWAWNLTSNGVFSVKTAYHAAHNRNQEQTTEVEYCNLWKKIQRMTTSPSIKLFLWRAVKDILPTGHVLDRQGMEVEGTCVWFKLEIETAFLAIIGCDELHQFWEGTKLPFITKRDYETVFKEWLNVAITQWTQKNWTEISPGGPTAC</sequence>
<gene>
    <name evidence="2" type="ORF">G2W53_040848</name>
</gene>
<name>A0A834SIY9_9FABA</name>
<protein>
    <recommendedName>
        <fullName evidence="1">Reverse transcriptase zinc-binding domain-containing protein</fullName>
    </recommendedName>
</protein>
<reference evidence="2" key="1">
    <citation type="submission" date="2020-09" db="EMBL/GenBank/DDBJ databases">
        <title>Genome-Enabled Discovery of Anthraquinone Biosynthesis in Senna tora.</title>
        <authorList>
            <person name="Kang S.-H."/>
            <person name="Pandey R.P."/>
            <person name="Lee C.-M."/>
            <person name="Sim J.-S."/>
            <person name="Jeong J.-T."/>
            <person name="Choi B.-S."/>
            <person name="Jung M."/>
            <person name="Ginzburg D."/>
            <person name="Zhao K."/>
            <person name="Won S.Y."/>
            <person name="Oh T.-J."/>
            <person name="Yu Y."/>
            <person name="Kim N.-H."/>
            <person name="Lee O.R."/>
            <person name="Lee T.-H."/>
            <person name="Bashyal P."/>
            <person name="Kim T.-S."/>
            <person name="Lee W.-H."/>
            <person name="Kawkins C."/>
            <person name="Kim C.-K."/>
            <person name="Kim J.S."/>
            <person name="Ahn B.O."/>
            <person name="Rhee S.Y."/>
            <person name="Sohng J.K."/>
        </authorList>
    </citation>
    <scope>NUCLEOTIDE SEQUENCE</scope>
    <source>
        <tissue evidence="2">Leaf</tissue>
    </source>
</reference>
<keyword evidence="3" id="KW-1185">Reference proteome</keyword>
<dbReference type="OrthoDB" id="1750908at2759"/>
<evidence type="ECO:0000259" key="1">
    <source>
        <dbReference type="Pfam" id="PF13966"/>
    </source>
</evidence>
<dbReference type="InterPro" id="IPR026960">
    <property type="entry name" value="RVT-Znf"/>
</dbReference>
<evidence type="ECO:0000313" key="2">
    <source>
        <dbReference type="EMBL" id="KAF7801737.1"/>
    </source>
</evidence>
<proteinExistence type="predicted"/>
<evidence type="ECO:0000313" key="3">
    <source>
        <dbReference type="Proteomes" id="UP000634136"/>
    </source>
</evidence>
<dbReference type="EMBL" id="JAAIUW010000013">
    <property type="protein sequence ID" value="KAF7801737.1"/>
    <property type="molecule type" value="Genomic_DNA"/>
</dbReference>